<dbReference type="PANTHER" id="PTHR12822:SF2">
    <property type="entry name" value="PROTEIN YIPF"/>
    <property type="match status" value="1"/>
</dbReference>
<dbReference type="AlphaFoldDB" id="A0A9P6VU02"/>
<keyword evidence="1" id="KW-0812">Transmembrane</keyword>
<dbReference type="GO" id="GO:0005794">
    <property type="term" value="C:Golgi apparatus"/>
    <property type="evidence" value="ECO:0007669"/>
    <property type="project" value="InterPro"/>
</dbReference>
<comment type="caution">
    <text evidence="2">The sequence shown here is derived from an EMBL/GenBank/DDBJ whole genome shotgun (WGS) entry which is preliminary data.</text>
</comment>
<dbReference type="GO" id="GO:0031267">
    <property type="term" value="F:small GTPase binding"/>
    <property type="evidence" value="ECO:0007669"/>
    <property type="project" value="InterPro"/>
</dbReference>
<dbReference type="GO" id="GO:0016192">
    <property type="term" value="P:vesicle-mediated transport"/>
    <property type="evidence" value="ECO:0007669"/>
    <property type="project" value="InterPro"/>
</dbReference>
<protein>
    <recommendedName>
        <fullName evidence="4">Protein YIP</fullName>
    </recommendedName>
</protein>
<dbReference type="OrthoDB" id="10256463at2759"/>
<accession>A0A9P6VU02</accession>
<evidence type="ECO:0000313" key="3">
    <source>
        <dbReference type="Proteomes" id="UP000777482"/>
    </source>
</evidence>
<evidence type="ECO:0008006" key="4">
    <source>
        <dbReference type="Google" id="ProtNLM"/>
    </source>
</evidence>
<name>A0A9P6VU02_RHOMI</name>
<feature type="transmembrane region" description="Helical" evidence="1">
    <location>
        <begin position="123"/>
        <end position="147"/>
    </location>
</feature>
<feature type="transmembrane region" description="Helical" evidence="1">
    <location>
        <begin position="159"/>
        <end position="181"/>
    </location>
</feature>
<feature type="transmembrane region" description="Helical" evidence="1">
    <location>
        <begin position="253"/>
        <end position="274"/>
    </location>
</feature>
<gene>
    <name evidence="2" type="ORF">C6P46_001321</name>
</gene>
<evidence type="ECO:0000256" key="1">
    <source>
        <dbReference type="SAM" id="Phobius"/>
    </source>
</evidence>
<proteinExistence type="predicted"/>
<keyword evidence="3" id="KW-1185">Reference proteome</keyword>
<dbReference type="Proteomes" id="UP000777482">
    <property type="component" value="Unassembled WGS sequence"/>
</dbReference>
<dbReference type="PANTHER" id="PTHR12822">
    <property type="entry name" value="PROTEIN YIPF"/>
    <property type="match status" value="1"/>
</dbReference>
<feature type="transmembrane region" description="Helical" evidence="1">
    <location>
        <begin position="193"/>
        <end position="214"/>
    </location>
</feature>
<dbReference type="EMBL" id="PUHQ01000134">
    <property type="protein sequence ID" value="KAG0654926.1"/>
    <property type="molecule type" value="Genomic_DNA"/>
</dbReference>
<reference evidence="2 3" key="1">
    <citation type="submission" date="2020-11" db="EMBL/GenBank/DDBJ databases">
        <title>Kefir isolates.</title>
        <authorList>
            <person name="Marcisauskas S."/>
            <person name="Kim Y."/>
            <person name="Blasche S."/>
        </authorList>
    </citation>
    <scope>NUCLEOTIDE SEQUENCE [LARGE SCALE GENOMIC DNA]</scope>
    <source>
        <strain evidence="2 3">KR</strain>
    </source>
</reference>
<keyword evidence="1" id="KW-1133">Transmembrane helix</keyword>
<feature type="transmembrane region" description="Helical" evidence="1">
    <location>
        <begin position="220"/>
        <end position="241"/>
    </location>
</feature>
<organism evidence="2 3">
    <name type="scientific">Rhodotorula mucilaginosa</name>
    <name type="common">Yeast</name>
    <name type="synonym">Rhodotorula rubra</name>
    <dbReference type="NCBI Taxonomy" id="5537"/>
    <lineage>
        <taxon>Eukaryota</taxon>
        <taxon>Fungi</taxon>
        <taxon>Dikarya</taxon>
        <taxon>Basidiomycota</taxon>
        <taxon>Pucciniomycotina</taxon>
        <taxon>Microbotryomycetes</taxon>
        <taxon>Sporidiobolales</taxon>
        <taxon>Sporidiobolaceae</taxon>
        <taxon>Rhodotorula</taxon>
    </lineage>
</organism>
<evidence type="ECO:0000313" key="2">
    <source>
        <dbReference type="EMBL" id="KAG0654926.1"/>
    </source>
</evidence>
<keyword evidence="1" id="KW-0472">Membrane</keyword>
<dbReference type="InterPro" id="IPR039765">
    <property type="entry name" value="Yip5/YIPF1/YIPF2"/>
</dbReference>
<sequence length="313" mass="34143">MSRNDLLFDSNESQSNNLAFQTFSSTTITPDVPQGRISPNASPHVRATNDLYAAEQRIGGRLDNATKSGGVLNLDSYSGWFDVDTMTVLTRCYKTLIPKEDYVADVLNGMPDLYGEFPLLCPFWVPTSLIFSLFLTSSLWTSITAYLDGRPYSYDFTRLGAATSVVYTYFLGLPILMWVAIKYWAGARERSPVEIVSLYGYSSTVWILVAWLALIPVSPLRMAIAFAATVLSLTFLVRNLYPILSTAPNGSGRLLVIVAVVFHLVFAAALWFGFMAGGTGALDGKELKDVAGTIGGGLAGGVDDGQAARRWRL</sequence>